<keyword evidence="5 10" id="KW-0443">Lipid metabolism</keyword>
<evidence type="ECO:0000256" key="5">
    <source>
        <dbReference type="ARBA" id="ARBA00023098"/>
    </source>
</evidence>
<comment type="subunit">
    <text evidence="9 10">Homodimer. Probably interacts with PlsY.</text>
</comment>
<dbReference type="EMBL" id="CP072648">
    <property type="protein sequence ID" value="QUW02579.1"/>
    <property type="molecule type" value="Genomic_DNA"/>
</dbReference>
<keyword evidence="12" id="KW-1185">Reference proteome</keyword>
<sequence length="353" mass="36868">MTSMLQIALDAMGGDSAPVPEVEGALMAARDLGVKVLLAGRPERLQVALQEAGWTTEPIEILPASEVVAMDETATRAVRTKRDSSLRVGLEALKQGRAVGFVSAGNTGAVVAAATLWLGTIPGIARPALATVLPTLNGRGTLLLDIGANADCKPAMLDQFAVMGATYAERILGVARPQVGLLSIGEESVKGNELTRETHALLRQHAAHRPFDFVGNVEGKDVYAGVVDVIVCDGFTGNVVLKVSEGLATTLLTLLQQAFGSAAGARDALSGLQQVRARFDYAEYGGAPLLGIRQPVIIGHGRSTPQAICNAIRVARDAHLRHLNHQIAADPAVVAMLQTPHRNGATASIPSLA</sequence>
<keyword evidence="4 10" id="KW-0808">Transferase</keyword>
<comment type="function">
    <text evidence="10">Catalyzes the reversible formation of acyl-phosphate (acyl-PO(4)) from acyl-[acyl-carrier-protein] (acyl-ACP). This enzyme utilizes acyl-ACP as fatty acyl donor, but not acyl-CoA.</text>
</comment>
<organism evidence="11 12">
    <name type="scientific">Chloracidobacterium validum</name>
    <dbReference type="NCBI Taxonomy" id="2821543"/>
    <lineage>
        <taxon>Bacteria</taxon>
        <taxon>Pseudomonadati</taxon>
        <taxon>Acidobacteriota</taxon>
        <taxon>Terriglobia</taxon>
        <taxon>Terriglobales</taxon>
        <taxon>Acidobacteriaceae</taxon>
        <taxon>Chloracidobacterium</taxon>
    </lineage>
</organism>
<keyword evidence="11" id="KW-0012">Acyltransferase</keyword>
<evidence type="ECO:0000256" key="10">
    <source>
        <dbReference type="HAMAP-Rule" id="MF_00019"/>
    </source>
</evidence>
<dbReference type="Pfam" id="PF02504">
    <property type="entry name" value="FA_synthesis"/>
    <property type="match status" value="1"/>
</dbReference>
<evidence type="ECO:0000256" key="3">
    <source>
        <dbReference type="ARBA" id="ARBA00022516"/>
    </source>
</evidence>
<reference evidence="11 12" key="1">
    <citation type="submission" date="2021-03" db="EMBL/GenBank/DDBJ databases">
        <title>Genomic and phenotypic characterization of Chloracidobacterium isolates provides evidence for multiple species.</title>
        <authorList>
            <person name="Saini M.K."/>
            <person name="Costas A.M.G."/>
            <person name="Tank M."/>
            <person name="Bryant D.A."/>
        </authorList>
    </citation>
    <scope>NUCLEOTIDE SEQUENCE [LARGE SCALE GENOMIC DNA]</scope>
    <source>
        <strain evidence="11 12">BV2-C</strain>
    </source>
</reference>
<accession>A0ABX8BA86</accession>
<keyword evidence="3 10" id="KW-0444">Lipid biosynthesis</keyword>
<dbReference type="Proteomes" id="UP000676506">
    <property type="component" value="Chromosome 1"/>
</dbReference>
<gene>
    <name evidence="10 11" type="primary">plsX</name>
    <name evidence="11" type="ORF">J8C06_09535</name>
</gene>
<dbReference type="Gene3D" id="3.40.718.10">
    <property type="entry name" value="Isopropylmalate Dehydrogenase"/>
    <property type="match status" value="1"/>
</dbReference>
<evidence type="ECO:0000256" key="7">
    <source>
        <dbReference type="ARBA" id="ARBA00023264"/>
    </source>
</evidence>
<dbReference type="PIRSF" id="PIRSF002465">
    <property type="entry name" value="Phsphlp_syn_PlsX"/>
    <property type="match status" value="1"/>
</dbReference>
<comment type="catalytic activity">
    <reaction evidence="1 10">
        <text>a fatty acyl-[ACP] + phosphate = an acyl phosphate + holo-[ACP]</text>
        <dbReference type="Rhea" id="RHEA:42292"/>
        <dbReference type="Rhea" id="RHEA-COMP:9685"/>
        <dbReference type="Rhea" id="RHEA-COMP:14125"/>
        <dbReference type="ChEBI" id="CHEBI:43474"/>
        <dbReference type="ChEBI" id="CHEBI:59918"/>
        <dbReference type="ChEBI" id="CHEBI:64479"/>
        <dbReference type="ChEBI" id="CHEBI:138651"/>
        <dbReference type="EC" id="2.3.1.274"/>
    </reaction>
</comment>
<name>A0ABX8BA86_9BACT</name>
<keyword evidence="6 10" id="KW-0594">Phospholipid biosynthesis</keyword>
<dbReference type="InterPro" id="IPR012281">
    <property type="entry name" value="Phospholipid_synth_PlsX-like"/>
</dbReference>
<evidence type="ECO:0000256" key="9">
    <source>
        <dbReference type="ARBA" id="ARBA00046608"/>
    </source>
</evidence>
<dbReference type="NCBIfam" id="TIGR00182">
    <property type="entry name" value="plsX"/>
    <property type="match status" value="1"/>
</dbReference>
<proteinExistence type="inferred from homology"/>
<dbReference type="InterPro" id="IPR003664">
    <property type="entry name" value="FA_synthesis"/>
</dbReference>
<evidence type="ECO:0000256" key="2">
    <source>
        <dbReference type="ARBA" id="ARBA00022490"/>
    </source>
</evidence>
<evidence type="ECO:0000256" key="8">
    <source>
        <dbReference type="ARBA" id="ARBA00024069"/>
    </source>
</evidence>
<comment type="similarity">
    <text evidence="10">Belongs to the PlsX family.</text>
</comment>
<dbReference type="HAMAP" id="MF_00019">
    <property type="entry name" value="PlsX"/>
    <property type="match status" value="1"/>
</dbReference>
<dbReference type="GO" id="GO:0016746">
    <property type="term" value="F:acyltransferase activity"/>
    <property type="evidence" value="ECO:0007669"/>
    <property type="project" value="UniProtKB-KW"/>
</dbReference>
<evidence type="ECO:0000313" key="12">
    <source>
        <dbReference type="Proteomes" id="UP000676506"/>
    </source>
</evidence>
<dbReference type="PANTHER" id="PTHR30100">
    <property type="entry name" value="FATTY ACID/PHOSPHOLIPID SYNTHESIS PROTEIN PLSX"/>
    <property type="match status" value="1"/>
</dbReference>
<keyword evidence="7 10" id="KW-1208">Phospholipid metabolism</keyword>
<evidence type="ECO:0000256" key="6">
    <source>
        <dbReference type="ARBA" id="ARBA00023209"/>
    </source>
</evidence>
<evidence type="ECO:0000256" key="4">
    <source>
        <dbReference type="ARBA" id="ARBA00022679"/>
    </source>
</evidence>
<evidence type="ECO:0000256" key="1">
    <source>
        <dbReference type="ARBA" id="ARBA00001232"/>
    </source>
</evidence>
<dbReference type="PANTHER" id="PTHR30100:SF1">
    <property type="entry name" value="PHOSPHATE ACYLTRANSFERASE"/>
    <property type="match status" value="1"/>
</dbReference>
<keyword evidence="2 10" id="KW-0963">Cytoplasm</keyword>
<comment type="pathway">
    <text evidence="10">Lipid metabolism; phospholipid metabolism.</text>
</comment>
<dbReference type="SUPFAM" id="SSF53659">
    <property type="entry name" value="Isocitrate/Isopropylmalate dehydrogenase-like"/>
    <property type="match status" value="1"/>
</dbReference>
<evidence type="ECO:0000313" key="11">
    <source>
        <dbReference type="EMBL" id="QUW02579.1"/>
    </source>
</evidence>
<dbReference type="EC" id="2.3.1.274" evidence="8 10"/>
<protein>
    <recommendedName>
        <fullName evidence="8 10">Phosphate acyltransferase</fullName>
        <ecNumber evidence="8 10">2.3.1.274</ecNumber>
    </recommendedName>
    <alternativeName>
        <fullName evidence="10">Acyl-ACP phosphotransacylase</fullName>
    </alternativeName>
    <alternativeName>
        <fullName evidence="10">Acyl-[acyl-carrier-protein]--phosphate acyltransferase</fullName>
    </alternativeName>
    <alternativeName>
        <fullName evidence="10">Phosphate-acyl-ACP acyltransferase</fullName>
    </alternativeName>
</protein>
<comment type="subcellular location">
    <subcellularLocation>
        <location evidence="10">Cytoplasm</location>
    </subcellularLocation>
    <text evidence="10">Associated with the membrane possibly through PlsY.</text>
</comment>